<evidence type="ECO:0000256" key="1">
    <source>
        <dbReference type="ARBA" id="ARBA00010870"/>
    </source>
</evidence>
<keyword evidence="4" id="KW-0408">Iron</keyword>
<dbReference type="GO" id="GO:0016491">
    <property type="term" value="F:oxidoreductase activity"/>
    <property type="evidence" value="ECO:0007669"/>
    <property type="project" value="UniProtKB-KW"/>
</dbReference>
<dbReference type="InterPro" id="IPR017900">
    <property type="entry name" value="4Fe4S_Fe_S_CS"/>
</dbReference>
<dbReference type="SUPFAM" id="SSF56770">
    <property type="entry name" value="HydA/Nqo6-like"/>
    <property type="match status" value="1"/>
</dbReference>
<dbReference type="GO" id="GO:0051536">
    <property type="term" value="F:iron-sulfur cluster binding"/>
    <property type="evidence" value="ECO:0007669"/>
    <property type="project" value="UniProtKB-KW"/>
</dbReference>
<protein>
    <submittedName>
        <fullName evidence="7">Coenzyme F420-reducing hydrogenase gamma subunit</fullName>
    </submittedName>
</protein>
<sequence length="245" mass="26890">MFFKDKILNEEEPKLSIGFFHLSSCSGCQVAFLDMFEAAVEILDTVKLVYSNMLTRQKEIPYLDVAFVEGALCLEEQHHLNLIRELSEKSKIIVAIGGCSSFGGVRRFSCGNQPPQPQHQSFVPITEVELLKGKVKYAIPGCPPNSSLLYNFLLALLELNDDFLQPFEIMALSKKASGFDVIAEVVNKGLCVGCGTCSAACPTRAISFKIECAKPSFNPSICVHCGSCLASCPQSFKPYPQPTYT</sequence>
<proteinExistence type="inferred from homology"/>
<keyword evidence="5" id="KW-0411">Iron-sulfur</keyword>
<comment type="similarity">
    <text evidence="1">Belongs to the FrhG family.</text>
</comment>
<dbReference type="InterPro" id="IPR017896">
    <property type="entry name" value="4Fe4S_Fe-S-bd"/>
</dbReference>
<dbReference type="InterPro" id="IPR006137">
    <property type="entry name" value="NADH_UbQ_OxRdtase-like_20kDa"/>
</dbReference>
<dbReference type="EMBL" id="RBIE01000001">
    <property type="protein sequence ID" value="RKQ63992.1"/>
    <property type="molecule type" value="Genomic_DNA"/>
</dbReference>
<dbReference type="PROSITE" id="PS00198">
    <property type="entry name" value="4FE4S_FER_1"/>
    <property type="match status" value="2"/>
</dbReference>
<evidence type="ECO:0000256" key="2">
    <source>
        <dbReference type="ARBA" id="ARBA00022723"/>
    </source>
</evidence>
<evidence type="ECO:0000256" key="3">
    <source>
        <dbReference type="ARBA" id="ARBA00023002"/>
    </source>
</evidence>
<reference evidence="7 8" key="1">
    <citation type="submission" date="2018-10" db="EMBL/GenBank/DDBJ databases">
        <title>Genomic Encyclopedia of Type Strains, Phase IV (KMG-IV): sequencing the most valuable type-strain genomes for metagenomic binning, comparative biology and taxonomic classification.</title>
        <authorList>
            <person name="Goeker M."/>
        </authorList>
    </citation>
    <scope>NUCLEOTIDE SEQUENCE [LARGE SCALE GENOMIC DNA]</scope>
    <source>
        <strain evidence="7 8">DSM 15521</strain>
    </source>
</reference>
<dbReference type="GO" id="GO:0046872">
    <property type="term" value="F:metal ion binding"/>
    <property type="evidence" value="ECO:0007669"/>
    <property type="project" value="UniProtKB-KW"/>
</dbReference>
<gene>
    <name evidence="7" type="ORF">C7457_0882</name>
</gene>
<evidence type="ECO:0000256" key="4">
    <source>
        <dbReference type="ARBA" id="ARBA00023004"/>
    </source>
</evidence>
<dbReference type="PANTHER" id="PTHR42845">
    <property type="entry name" value="COENZYME F420-REDUCING HYDROGENASE, GAMMA SUBUNIT"/>
    <property type="match status" value="1"/>
</dbReference>
<dbReference type="Gene3D" id="3.30.70.20">
    <property type="match status" value="1"/>
</dbReference>
<comment type="caution">
    <text evidence="7">The sequence shown here is derived from an EMBL/GenBank/DDBJ whole genome shotgun (WGS) entry which is preliminary data.</text>
</comment>
<dbReference type="PROSITE" id="PS51379">
    <property type="entry name" value="4FE4S_FER_2"/>
    <property type="match status" value="2"/>
</dbReference>
<evidence type="ECO:0000259" key="6">
    <source>
        <dbReference type="PROSITE" id="PS51379"/>
    </source>
</evidence>
<dbReference type="RefSeq" id="WP_121170368.1">
    <property type="nucleotide sequence ID" value="NZ_RBIE01000001.1"/>
</dbReference>
<dbReference type="OrthoDB" id="9807879at2"/>
<dbReference type="Pfam" id="PF01058">
    <property type="entry name" value="Oxidored_q6"/>
    <property type="match status" value="1"/>
</dbReference>
<organism evidence="7 8">
    <name type="scientific">Thermovibrio guaymasensis</name>
    <dbReference type="NCBI Taxonomy" id="240167"/>
    <lineage>
        <taxon>Bacteria</taxon>
        <taxon>Pseudomonadati</taxon>
        <taxon>Aquificota</taxon>
        <taxon>Aquificia</taxon>
        <taxon>Desulfurobacteriales</taxon>
        <taxon>Desulfurobacteriaceae</taxon>
        <taxon>Thermovibrio</taxon>
    </lineage>
</organism>
<keyword evidence="3" id="KW-0560">Oxidoreductase</keyword>
<dbReference type="AlphaFoldDB" id="A0A420W9P3"/>
<dbReference type="Pfam" id="PF12838">
    <property type="entry name" value="Fer4_7"/>
    <property type="match status" value="1"/>
</dbReference>
<dbReference type="InterPro" id="IPR037024">
    <property type="entry name" value="NiFe_Hase_small_N_sf"/>
</dbReference>
<dbReference type="PANTHER" id="PTHR42845:SF2">
    <property type="entry name" value="F420-NON-REDUCING HYDROGENASE VHU SUBUNIT G"/>
    <property type="match status" value="1"/>
</dbReference>
<dbReference type="InterPro" id="IPR051349">
    <property type="entry name" value="Hydrogenase_assoc-protein"/>
</dbReference>
<dbReference type="Gene3D" id="3.40.50.700">
    <property type="entry name" value="NADH:ubiquinone oxidoreductase-like, 20kDa subunit"/>
    <property type="match status" value="1"/>
</dbReference>
<name>A0A420W9P3_9BACT</name>
<keyword evidence="2" id="KW-0479">Metal-binding</keyword>
<evidence type="ECO:0000313" key="8">
    <source>
        <dbReference type="Proteomes" id="UP000280881"/>
    </source>
</evidence>
<accession>A0A420W9P3</accession>
<feature type="domain" description="4Fe-4S ferredoxin-type" evidence="6">
    <location>
        <begin position="213"/>
        <end position="242"/>
    </location>
</feature>
<dbReference type="Proteomes" id="UP000280881">
    <property type="component" value="Unassembled WGS sequence"/>
</dbReference>
<evidence type="ECO:0000313" key="7">
    <source>
        <dbReference type="EMBL" id="RKQ63992.1"/>
    </source>
</evidence>
<keyword evidence="8" id="KW-1185">Reference proteome</keyword>
<feature type="domain" description="4Fe-4S ferredoxin-type" evidence="6">
    <location>
        <begin position="182"/>
        <end position="211"/>
    </location>
</feature>
<evidence type="ECO:0000256" key="5">
    <source>
        <dbReference type="ARBA" id="ARBA00023014"/>
    </source>
</evidence>